<evidence type="ECO:0000256" key="5">
    <source>
        <dbReference type="SAM" id="MobiDB-lite"/>
    </source>
</evidence>
<keyword evidence="2" id="KW-0227">DNA damage</keyword>
<dbReference type="PANTHER" id="PTHR12132">
    <property type="entry name" value="DNA REPAIR AND RECOMBINATION PROTEIN RAD52, RAD59"/>
    <property type="match status" value="1"/>
</dbReference>
<feature type="compositionally biased region" description="Basic and acidic residues" evidence="5">
    <location>
        <begin position="246"/>
        <end position="270"/>
    </location>
</feature>
<organism evidence="6 7">
    <name type="scientific">Xylocopa violacea</name>
    <name type="common">Violet carpenter bee</name>
    <name type="synonym">Apis violacea</name>
    <dbReference type="NCBI Taxonomy" id="135666"/>
    <lineage>
        <taxon>Eukaryota</taxon>
        <taxon>Metazoa</taxon>
        <taxon>Ecdysozoa</taxon>
        <taxon>Arthropoda</taxon>
        <taxon>Hexapoda</taxon>
        <taxon>Insecta</taxon>
        <taxon>Pterygota</taxon>
        <taxon>Neoptera</taxon>
        <taxon>Endopterygota</taxon>
        <taxon>Hymenoptera</taxon>
        <taxon>Apocrita</taxon>
        <taxon>Aculeata</taxon>
        <taxon>Apoidea</taxon>
        <taxon>Anthophila</taxon>
        <taxon>Apidae</taxon>
        <taxon>Xylocopa</taxon>
        <taxon>Xylocopa</taxon>
    </lineage>
</organism>
<dbReference type="InterPro" id="IPR007232">
    <property type="entry name" value="Rad52_Rad59_Rad22"/>
</dbReference>
<dbReference type="EMBL" id="CAXAJV020001300">
    <property type="protein sequence ID" value="CAL7950108.1"/>
    <property type="molecule type" value="Genomic_DNA"/>
</dbReference>
<dbReference type="InterPro" id="IPR041247">
    <property type="entry name" value="Rad52_fam"/>
</dbReference>
<dbReference type="Proteomes" id="UP001642520">
    <property type="component" value="Unassembled WGS sequence"/>
</dbReference>
<keyword evidence="3" id="KW-0233">DNA recombination</keyword>
<dbReference type="SUPFAM" id="SSF54768">
    <property type="entry name" value="dsRNA-binding domain-like"/>
    <property type="match status" value="1"/>
</dbReference>
<feature type="compositionally biased region" description="Basic and acidic residues" evidence="5">
    <location>
        <begin position="184"/>
        <end position="206"/>
    </location>
</feature>
<accession>A0ABP1PC64</accession>
<evidence type="ECO:0000313" key="7">
    <source>
        <dbReference type="Proteomes" id="UP001642520"/>
    </source>
</evidence>
<evidence type="ECO:0000256" key="4">
    <source>
        <dbReference type="ARBA" id="ARBA00023204"/>
    </source>
</evidence>
<name>A0ABP1PC64_XYLVO</name>
<feature type="compositionally biased region" description="Basic and acidic residues" evidence="5">
    <location>
        <begin position="277"/>
        <end position="305"/>
    </location>
</feature>
<keyword evidence="4" id="KW-0234">DNA repair</keyword>
<feature type="region of interest" description="Disordered" evidence="5">
    <location>
        <begin position="237"/>
        <end position="305"/>
    </location>
</feature>
<comment type="caution">
    <text evidence="6">The sequence shown here is derived from an EMBL/GenBank/DDBJ whole genome shotgun (WGS) entry which is preliminary data.</text>
</comment>
<dbReference type="InterPro" id="IPR042525">
    <property type="entry name" value="Rad52_Rad59_Rad22_sf"/>
</dbReference>
<reference evidence="6 7" key="1">
    <citation type="submission" date="2024-08" db="EMBL/GenBank/DDBJ databases">
        <authorList>
            <person name="Will J Nash"/>
            <person name="Angela Man"/>
            <person name="Seanna McTaggart"/>
            <person name="Kendall Baker"/>
            <person name="Tom Barker"/>
            <person name="Leah Catchpole"/>
            <person name="Alex Durrant"/>
            <person name="Karim Gharbi"/>
            <person name="Naomi Irish"/>
            <person name="Gemy Kaithakottil"/>
            <person name="Debby Ku"/>
            <person name="Aaliyah Providence"/>
            <person name="Felix Shaw"/>
            <person name="David Swarbreck"/>
            <person name="Chris Watkins"/>
            <person name="Ann M. McCartney"/>
            <person name="Giulio Formenti"/>
            <person name="Alice Mouton"/>
            <person name="Noel Vella"/>
            <person name="Bjorn M von Reumont"/>
            <person name="Adriana Vella"/>
            <person name="Wilfried Haerty"/>
        </authorList>
    </citation>
    <scope>NUCLEOTIDE SEQUENCE [LARGE SCALE GENOMIC DNA]</scope>
</reference>
<evidence type="ECO:0000256" key="2">
    <source>
        <dbReference type="ARBA" id="ARBA00022763"/>
    </source>
</evidence>
<comment type="similarity">
    <text evidence="1">Belongs to the RAD52 family.</text>
</comment>
<keyword evidence="7" id="KW-1185">Reference proteome</keyword>
<evidence type="ECO:0000313" key="6">
    <source>
        <dbReference type="EMBL" id="CAL7950108.1"/>
    </source>
</evidence>
<proteinExistence type="inferred from homology"/>
<evidence type="ECO:0008006" key="8">
    <source>
        <dbReference type="Google" id="ProtNLM"/>
    </source>
</evidence>
<gene>
    <name evidence="6" type="ORF">XYLVIOL_LOCUS9768</name>
</gene>
<sequence>MNNATNYPSCIKIPSTNSKQNMQSTMLPQKFDIKDSQIIYNELISLANRIFGERKWSHSITNQTIDFVEAFMGKYVCGCATFVKIQLHDGMFHEDMGYCHAEGAMKGLSIHSARIGSHTDAFKRVLSCFGNEVQTEIQKLSRNILNTHVVNNEKEDLNHSLFSLPSEMLEPCAQSTPLLTLRNNENKEKTDKLVRPKSPNDQKGQTRVEQTVIAKKSPAVAKVQSMSVKTLNDVKNYEQNNGTNHQTEEDNVQKEQDSKRVLSEEELLRLERKRKQMEKQAEYKRLMKEREQQKFNENRKPHPKY</sequence>
<dbReference type="PANTHER" id="PTHR12132:SF1">
    <property type="entry name" value="DNA REPAIR PROTEIN RAD52 HOMOLOG"/>
    <property type="match status" value="1"/>
</dbReference>
<feature type="region of interest" description="Disordered" evidence="5">
    <location>
        <begin position="182"/>
        <end position="210"/>
    </location>
</feature>
<dbReference type="Pfam" id="PF04098">
    <property type="entry name" value="Rad52_Rad22"/>
    <property type="match status" value="1"/>
</dbReference>
<evidence type="ECO:0000256" key="1">
    <source>
        <dbReference type="ARBA" id="ARBA00006638"/>
    </source>
</evidence>
<protein>
    <recommendedName>
        <fullName evidence="8">DNA repair protein RAD52-like protein</fullName>
    </recommendedName>
</protein>
<dbReference type="Gene3D" id="3.30.390.80">
    <property type="entry name" value="DNA repair protein Rad52/59/22"/>
    <property type="match status" value="1"/>
</dbReference>
<evidence type="ECO:0000256" key="3">
    <source>
        <dbReference type="ARBA" id="ARBA00023172"/>
    </source>
</evidence>